<dbReference type="EMBL" id="CM056743">
    <property type="protein sequence ID" value="KAJ8669150.1"/>
    <property type="molecule type" value="Genomic_DNA"/>
</dbReference>
<accession>A0ACC2NHV9</accession>
<reference evidence="1" key="1">
    <citation type="submission" date="2023-04" db="EMBL/GenBank/DDBJ databases">
        <title>A chromosome-level genome assembly of the parasitoid wasp Eretmocerus hayati.</title>
        <authorList>
            <person name="Zhong Y."/>
            <person name="Liu S."/>
            <person name="Liu Y."/>
        </authorList>
    </citation>
    <scope>NUCLEOTIDE SEQUENCE</scope>
    <source>
        <strain evidence="1">ZJU_SS_LIU_2023</strain>
    </source>
</reference>
<organism evidence="1 2">
    <name type="scientific">Eretmocerus hayati</name>
    <dbReference type="NCBI Taxonomy" id="131215"/>
    <lineage>
        <taxon>Eukaryota</taxon>
        <taxon>Metazoa</taxon>
        <taxon>Ecdysozoa</taxon>
        <taxon>Arthropoda</taxon>
        <taxon>Hexapoda</taxon>
        <taxon>Insecta</taxon>
        <taxon>Pterygota</taxon>
        <taxon>Neoptera</taxon>
        <taxon>Endopterygota</taxon>
        <taxon>Hymenoptera</taxon>
        <taxon>Apocrita</taxon>
        <taxon>Proctotrupomorpha</taxon>
        <taxon>Chalcidoidea</taxon>
        <taxon>Aphelinidae</taxon>
        <taxon>Aphelininae</taxon>
        <taxon>Eretmocerus</taxon>
    </lineage>
</organism>
<sequence>MKYVDEKRDKSIQHFYQVRDEYDLAHYVFLLKTTGILVGGFNGRGPDETGGYLLADYQNAKSPIQESEWFEMLTEDLKQQRIKYKTIDMQGKKPKGDGQFVHRNEEWREYQDFTKIPGLIWHHTDQQVSLRNSNETW</sequence>
<keyword evidence="2" id="KW-1185">Reference proteome</keyword>
<name>A0ACC2NHV9_9HYME</name>
<protein>
    <submittedName>
        <fullName evidence="1">Uncharacterized protein</fullName>
    </submittedName>
</protein>
<evidence type="ECO:0000313" key="1">
    <source>
        <dbReference type="EMBL" id="KAJ8669150.1"/>
    </source>
</evidence>
<gene>
    <name evidence="1" type="ORF">QAD02_000409</name>
</gene>
<proteinExistence type="predicted"/>
<dbReference type="Proteomes" id="UP001239111">
    <property type="component" value="Chromosome 3"/>
</dbReference>
<comment type="caution">
    <text evidence="1">The sequence shown here is derived from an EMBL/GenBank/DDBJ whole genome shotgun (WGS) entry which is preliminary data.</text>
</comment>
<evidence type="ECO:0000313" key="2">
    <source>
        <dbReference type="Proteomes" id="UP001239111"/>
    </source>
</evidence>